<protein>
    <submittedName>
        <fullName evidence="3">Phthiodiolone/phenolphthiodiolone dimycocerosates ketoreductase</fullName>
        <ecNumber evidence="3">1.2.-.-</ecNumber>
    </submittedName>
</protein>
<evidence type="ECO:0000313" key="4">
    <source>
        <dbReference type="Proteomes" id="UP000430146"/>
    </source>
</evidence>
<gene>
    <name evidence="3" type="ORF">AELLOGFF_03530</name>
</gene>
<name>A0A5S9PLC8_MYCVN</name>
<dbReference type="AlphaFoldDB" id="A0A5S9PLC8"/>
<dbReference type="EC" id="1.2.-.-" evidence="3"/>
<sequence length="384" mass="42372">MARSIETVFMVNPLRSSPVGIDEGIGRILEESGVVDYVAMTDVLGAASFVPAQFGPENPGDAPDAGSWFDPGIALGVMATRHPNLGVLYGGIPALRRGPAELFRAGLTLASLTEGKALCWIGVGERYNTVPFGYDRAEGLGRIEDHFRLYKLLWESDAPFDFEGNFWKYERAFLGHERTHRPEFWALGGGPKLIELAASHADGWMTVIPAAAPSPEAYAKRVTAVREDVERAGRDPDAFGFGIQPLLMMHEDPDVIEAGLQSPVVRLLASMWGRFPHASWRDEGVDTVFPDGWDYSLHWDALRLSHAEVDFLLQRIPDEMVRRSFLIGTPSEVTDVVQAYVDAGATQVAPFDLLGSWGGSEVTLDAWTPDTVRWQLEMFRELKG</sequence>
<feature type="domain" description="Luciferase-like" evidence="2">
    <location>
        <begin position="35"/>
        <end position="347"/>
    </location>
</feature>
<keyword evidence="4" id="KW-1185">Reference proteome</keyword>
<organism evidence="3 4">
    <name type="scientific">Mycolicibacterium vanbaalenii</name>
    <name type="common">Mycobacterium vanbaalenii</name>
    <dbReference type="NCBI Taxonomy" id="110539"/>
    <lineage>
        <taxon>Bacteria</taxon>
        <taxon>Bacillati</taxon>
        <taxon>Actinomycetota</taxon>
        <taxon>Actinomycetes</taxon>
        <taxon>Mycobacteriales</taxon>
        <taxon>Mycobacteriaceae</taxon>
        <taxon>Mycolicibacterium</taxon>
    </lineage>
</organism>
<dbReference type="InterPro" id="IPR036661">
    <property type="entry name" value="Luciferase-like_sf"/>
</dbReference>
<dbReference type="Gene3D" id="3.20.20.30">
    <property type="entry name" value="Luciferase-like domain"/>
    <property type="match status" value="1"/>
</dbReference>
<dbReference type="PANTHER" id="PTHR43244">
    <property type="match status" value="1"/>
</dbReference>
<accession>A0A5S9PLC8</accession>
<dbReference type="Proteomes" id="UP000430146">
    <property type="component" value="Unassembled WGS sequence"/>
</dbReference>
<dbReference type="InterPro" id="IPR011251">
    <property type="entry name" value="Luciferase-like_dom"/>
</dbReference>
<proteinExistence type="predicted"/>
<dbReference type="EMBL" id="CACSIP010000010">
    <property type="protein sequence ID" value="CAA0105130.1"/>
    <property type="molecule type" value="Genomic_DNA"/>
</dbReference>
<dbReference type="SUPFAM" id="SSF51679">
    <property type="entry name" value="Bacterial luciferase-like"/>
    <property type="match status" value="1"/>
</dbReference>
<dbReference type="GO" id="GO:0016705">
    <property type="term" value="F:oxidoreductase activity, acting on paired donors, with incorporation or reduction of molecular oxygen"/>
    <property type="evidence" value="ECO:0007669"/>
    <property type="project" value="InterPro"/>
</dbReference>
<evidence type="ECO:0000256" key="1">
    <source>
        <dbReference type="ARBA" id="ARBA00023002"/>
    </source>
</evidence>
<reference evidence="3 4" key="1">
    <citation type="submission" date="2019-11" db="EMBL/GenBank/DDBJ databases">
        <authorList>
            <person name="Holert J."/>
        </authorList>
    </citation>
    <scope>NUCLEOTIDE SEQUENCE [LARGE SCALE GENOMIC DNA]</scope>
    <source>
        <strain evidence="3">BC8_1</strain>
    </source>
</reference>
<evidence type="ECO:0000313" key="3">
    <source>
        <dbReference type="EMBL" id="CAA0105130.1"/>
    </source>
</evidence>
<dbReference type="InterPro" id="IPR050564">
    <property type="entry name" value="F420-G6PD/mer"/>
</dbReference>
<keyword evidence="1 3" id="KW-0560">Oxidoreductase</keyword>
<dbReference type="PANTHER" id="PTHR43244:SF1">
    <property type="entry name" value="5,10-METHYLENETETRAHYDROMETHANOPTERIN REDUCTASE"/>
    <property type="match status" value="1"/>
</dbReference>
<dbReference type="Pfam" id="PF00296">
    <property type="entry name" value="Bac_luciferase"/>
    <property type="match status" value="1"/>
</dbReference>
<evidence type="ECO:0000259" key="2">
    <source>
        <dbReference type="Pfam" id="PF00296"/>
    </source>
</evidence>